<comment type="caution">
    <text evidence="1">The sequence shown here is derived from an EMBL/GenBank/DDBJ whole genome shotgun (WGS) entry which is preliminary data.</text>
</comment>
<name>A0ACB7I795_MANES</name>
<gene>
    <name evidence="1" type="ORF">MANES_02G113950v8</name>
</gene>
<reference evidence="2" key="1">
    <citation type="journal article" date="2016" name="Nat. Biotechnol.">
        <title>Sequencing wild and cultivated cassava and related species reveals extensive interspecific hybridization and genetic diversity.</title>
        <authorList>
            <person name="Bredeson J.V."/>
            <person name="Lyons J.B."/>
            <person name="Prochnik S.E."/>
            <person name="Wu G.A."/>
            <person name="Ha C.M."/>
            <person name="Edsinger-Gonzales E."/>
            <person name="Grimwood J."/>
            <person name="Schmutz J."/>
            <person name="Rabbi I.Y."/>
            <person name="Egesi C."/>
            <person name="Nauluvula P."/>
            <person name="Lebot V."/>
            <person name="Ndunguru J."/>
            <person name="Mkamilo G."/>
            <person name="Bart R.S."/>
            <person name="Setter T.L."/>
            <person name="Gleadow R.M."/>
            <person name="Kulakow P."/>
            <person name="Ferguson M.E."/>
            <person name="Rounsley S."/>
            <person name="Rokhsar D.S."/>
        </authorList>
    </citation>
    <scope>NUCLEOTIDE SEQUENCE [LARGE SCALE GENOMIC DNA]</scope>
    <source>
        <strain evidence="2">cv. AM560-2</strain>
    </source>
</reference>
<organism evidence="1 2">
    <name type="scientific">Manihot esculenta</name>
    <name type="common">Cassava</name>
    <name type="synonym">Jatropha manihot</name>
    <dbReference type="NCBI Taxonomy" id="3983"/>
    <lineage>
        <taxon>Eukaryota</taxon>
        <taxon>Viridiplantae</taxon>
        <taxon>Streptophyta</taxon>
        <taxon>Embryophyta</taxon>
        <taxon>Tracheophyta</taxon>
        <taxon>Spermatophyta</taxon>
        <taxon>Magnoliopsida</taxon>
        <taxon>eudicotyledons</taxon>
        <taxon>Gunneridae</taxon>
        <taxon>Pentapetalae</taxon>
        <taxon>rosids</taxon>
        <taxon>fabids</taxon>
        <taxon>Malpighiales</taxon>
        <taxon>Euphorbiaceae</taxon>
        <taxon>Crotonoideae</taxon>
        <taxon>Manihoteae</taxon>
        <taxon>Manihot</taxon>
    </lineage>
</organism>
<keyword evidence="2" id="KW-1185">Reference proteome</keyword>
<evidence type="ECO:0000313" key="2">
    <source>
        <dbReference type="Proteomes" id="UP000091857"/>
    </source>
</evidence>
<accession>A0ACB7I795</accession>
<dbReference type="EMBL" id="CM004388">
    <property type="protein sequence ID" value="KAG8660089.1"/>
    <property type="molecule type" value="Genomic_DNA"/>
</dbReference>
<protein>
    <submittedName>
        <fullName evidence="1">Uncharacterized protein</fullName>
    </submittedName>
</protein>
<dbReference type="Proteomes" id="UP000091857">
    <property type="component" value="Chromosome 2"/>
</dbReference>
<sequence>MMIIGSSLLPFTEKSKRTSLLEDERLQSENQIQRSELLKRDMRGLGRW</sequence>
<evidence type="ECO:0000313" key="1">
    <source>
        <dbReference type="EMBL" id="KAG8660089.1"/>
    </source>
</evidence>
<proteinExistence type="predicted"/>